<sequence>MRRLTWIIVTAGLLWSFLWLTASLMIRNGIIDWAATKRAEGWVAQIMKVDVDGYPFRFETHLSPVSLQDDTSGVRVFSPALSFATPAWWPGYATLTLPQDRIDITAGAYAVKLMAEDAQAGLRIHPRTALELESLRLDSAQWDLQTAKGRLFTGNTLQAFFDQSTTQPSLYDFQFSIDDLAFGDVPRALLNIPQNWPYYFDTATATGAAGFSAPLDRHSVQGGMPPPNRIEIVDAQAIWGSVEISAQGVLDIDPDGRPKGDVSLFVDNWRILFDVAKASDLAIPAQADLMLNALANIGGDPDTLELTLNFADGLMSLSGIALGPAPRLRARQ</sequence>
<dbReference type="Pfam" id="PF09898">
    <property type="entry name" value="DUF2125"/>
    <property type="match status" value="1"/>
</dbReference>
<keyword evidence="2" id="KW-1185">Reference proteome</keyword>
<name>A0A6P0C8K1_9RHOB</name>
<organism evidence="1 2">
    <name type="scientific">Sulfitobacter sediminilitoris</name>
    <dbReference type="NCBI Taxonomy" id="2698830"/>
    <lineage>
        <taxon>Bacteria</taxon>
        <taxon>Pseudomonadati</taxon>
        <taxon>Pseudomonadota</taxon>
        <taxon>Alphaproteobacteria</taxon>
        <taxon>Rhodobacterales</taxon>
        <taxon>Roseobacteraceae</taxon>
        <taxon>Sulfitobacter</taxon>
    </lineage>
</organism>
<dbReference type="Proteomes" id="UP000468591">
    <property type="component" value="Unassembled WGS sequence"/>
</dbReference>
<evidence type="ECO:0000313" key="1">
    <source>
        <dbReference type="EMBL" id="NEK22531.1"/>
    </source>
</evidence>
<dbReference type="EMBL" id="JAABNT010000004">
    <property type="protein sequence ID" value="NEK22531.1"/>
    <property type="molecule type" value="Genomic_DNA"/>
</dbReference>
<proteinExistence type="predicted"/>
<gene>
    <name evidence="1" type="ORF">GV827_08960</name>
</gene>
<comment type="caution">
    <text evidence="1">The sequence shown here is derived from an EMBL/GenBank/DDBJ whole genome shotgun (WGS) entry which is preliminary data.</text>
</comment>
<dbReference type="AlphaFoldDB" id="A0A6P0C8K1"/>
<dbReference type="InterPro" id="IPR018666">
    <property type="entry name" value="DUF2125"/>
</dbReference>
<dbReference type="RefSeq" id="WP_164353450.1">
    <property type="nucleotide sequence ID" value="NZ_JAABNT010000004.1"/>
</dbReference>
<reference evidence="1 2" key="1">
    <citation type="submission" date="2020-01" db="EMBL/GenBank/DDBJ databases">
        <title>Sulfitobacter sediminilitoris sp. nov., isolated from a tidal flat.</title>
        <authorList>
            <person name="Park S."/>
            <person name="Yoon J.-H."/>
        </authorList>
    </citation>
    <scope>NUCLEOTIDE SEQUENCE [LARGE SCALE GENOMIC DNA]</scope>
    <source>
        <strain evidence="1 2">JBTF-M27</strain>
    </source>
</reference>
<accession>A0A6P0C8K1</accession>
<protein>
    <submittedName>
        <fullName evidence="1">DUF2125 domain-containing protein</fullName>
    </submittedName>
</protein>
<evidence type="ECO:0000313" key="2">
    <source>
        <dbReference type="Proteomes" id="UP000468591"/>
    </source>
</evidence>